<dbReference type="eggNOG" id="arCOG01912">
    <property type="taxonomic scope" value="Archaea"/>
</dbReference>
<evidence type="ECO:0000256" key="2">
    <source>
        <dbReference type="ARBA" id="ARBA00022692"/>
    </source>
</evidence>
<organism evidence="7 8">
    <name type="scientific">Methanocella paludicola (strain DSM 17711 / JCM 13418 / NBRC 101707 / SANAE)</name>
    <dbReference type="NCBI Taxonomy" id="304371"/>
    <lineage>
        <taxon>Archaea</taxon>
        <taxon>Methanobacteriati</taxon>
        <taxon>Methanobacteriota</taxon>
        <taxon>Stenosarchaea group</taxon>
        <taxon>Methanomicrobia</taxon>
        <taxon>Methanocellales</taxon>
        <taxon>Methanocellaceae</taxon>
        <taxon>Methanocella</taxon>
    </lineage>
</organism>
<keyword evidence="3 5" id="KW-1133">Transmembrane helix</keyword>
<protein>
    <recommendedName>
        <fullName evidence="6">NfeD-like C-terminal domain-containing protein</fullName>
    </recommendedName>
</protein>
<dbReference type="OrthoDB" id="148083at2157"/>
<evidence type="ECO:0000256" key="5">
    <source>
        <dbReference type="SAM" id="Phobius"/>
    </source>
</evidence>
<dbReference type="KEGG" id="mpd:MCP_1836"/>
<evidence type="ECO:0000256" key="1">
    <source>
        <dbReference type="ARBA" id="ARBA00004141"/>
    </source>
</evidence>
<dbReference type="STRING" id="304371.MCP_1836"/>
<reference evidence="7 8" key="1">
    <citation type="journal article" date="2007" name="Appl. Environ. Microbiol.">
        <title>Isolation of key methanogens for global methane emission from rice paddy fields: a novel isolate affiliated with the clone cluster rice cluster I.</title>
        <authorList>
            <person name="Sakai S."/>
            <person name="Imachi H."/>
            <person name="Sekiguchi Y."/>
            <person name="Ohashi A."/>
            <person name="Harada H."/>
            <person name="Kamagata Y."/>
        </authorList>
    </citation>
    <scope>NUCLEOTIDE SEQUENCE [LARGE SCALE GENOMIC DNA]</scope>
    <source>
        <strain evidence="8">DSM 17711 / JCM 13418 / NBRC 101707 / SANAE</strain>
    </source>
</reference>
<dbReference type="AlphaFoldDB" id="D1YZN6"/>
<dbReference type="EMBL" id="AP011532">
    <property type="protein sequence ID" value="BAI61908.1"/>
    <property type="molecule type" value="Genomic_DNA"/>
</dbReference>
<comment type="subcellular location">
    <subcellularLocation>
        <location evidence="1">Membrane</location>
        <topology evidence="1">Multi-pass membrane protein</topology>
    </subcellularLocation>
</comment>
<feature type="transmembrane region" description="Helical" evidence="5">
    <location>
        <begin position="30"/>
        <end position="47"/>
    </location>
</feature>
<dbReference type="PANTHER" id="PTHR33507">
    <property type="entry name" value="INNER MEMBRANE PROTEIN YBBJ"/>
    <property type="match status" value="1"/>
</dbReference>
<evidence type="ECO:0000256" key="3">
    <source>
        <dbReference type="ARBA" id="ARBA00022989"/>
    </source>
</evidence>
<reference evidence="7 8" key="2">
    <citation type="journal article" date="2008" name="Int. J. Syst. Evol. Microbiol.">
        <title>Methanocella paludicola gen. nov., sp. nov., a methane-producing archaeon, the first isolate of the lineage 'Rice Cluster I', and proposal of the new archaeal order Methanocellales ord. nov.</title>
        <authorList>
            <person name="Sakai S."/>
            <person name="Imachi H."/>
            <person name="Hanada S."/>
            <person name="Ohashi A."/>
            <person name="Harada H."/>
            <person name="Kamagata Y."/>
        </authorList>
    </citation>
    <scope>NUCLEOTIDE SEQUENCE [LARGE SCALE GENOMIC DNA]</scope>
    <source>
        <strain evidence="8">DSM 17711 / JCM 13418 / NBRC 101707 / SANAE</strain>
    </source>
</reference>
<dbReference type="InterPro" id="IPR052165">
    <property type="entry name" value="Membrane_assoc_protease"/>
</dbReference>
<evidence type="ECO:0000313" key="8">
    <source>
        <dbReference type="Proteomes" id="UP000001882"/>
    </source>
</evidence>
<feature type="domain" description="NfeD-like C-terminal" evidence="6">
    <location>
        <begin position="86"/>
        <end position="143"/>
    </location>
</feature>
<evidence type="ECO:0000313" key="7">
    <source>
        <dbReference type="EMBL" id="BAI61908.1"/>
    </source>
</evidence>
<name>D1YZN6_METPS</name>
<dbReference type="InParanoid" id="D1YZN6"/>
<gene>
    <name evidence="7" type="ordered locus">MCP_1836</name>
</gene>
<keyword evidence="4 5" id="KW-0472">Membrane</keyword>
<feature type="transmembrane region" description="Helical" evidence="5">
    <location>
        <begin position="53"/>
        <end position="71"/>
    </location>
</feature>
<proteinExistence type="predicted"/>
<sequence length="144" mass="15250">MELGWILLVAGVLFLLVELALPGYFAVVPGTILVIVGGLMILFPGLVTSPLGVALLVVLTIIVSALTIAFYKRLAPVQKPFTTSMDSLVGRVGEVITQVSPDSIDGKVKIDSQVWSATSDECIDACQKVSVVKVSGVHLFVKKV</sequence>
<dbReference type="InterPro" id="IPR012340">
    <property type="entry name" value="NA-bd_OB-fold"/>
</dbReference>
<dbReference type="Pfam" id="PF01957">
    <property type="entry name" value="NfeD"/>
    <property type="match status" value="1"/>
</dbReference>
<dbReference type="Proteomes" id="UP000001882">
    <property type="component" value="Chromosome"/>
</dbReference>
<dbReference type="InterPro" id="IPR002810">
    <property type="entry name" value="NfeD-like_C"/>
</dbReference>
<keyword evidence="8" id="KW-1185">Reference proteome</keyword>
<keyword evidence="2 5" id="KW-0812">Transmembrane</keyword>
<evidence type="ECO:0000259" key="6">
    <source>
        <dbReference type="Pfam" id="PF01957"/>
    </source>
</evidence>
<reference evidence="8" key="3">
    <citation type="journal article" date="2011" name="PLoS ONE">
        <title>Genome sequence of a mesophilic hydrogenotrophic methanogen Methanocella paludicola, the first cultivated representative of the order Methanocellales.</title>
        <authorList>
            <person name="Sakai S."/>
            <person name="Takaki Y."/>
            <person name="Shimamura S."/>
            <person name="Sekine M."/>
            <person name="Tajima T."/>
            <person name="Kosugi H."/>
            <person name="Ichikawa N."/>
            <person name="Tasumi E."/>
            <person name="Hiraki A.T."/>
            <person name="Shimizu A."/>
            <person name="Kato Y."/>
            <person name="Nishiko R."/>
            <person name="Mori K."/>
            <person name="Fujita N."/>
            <person name="Imachi H."/>
            <person name="Takai K."/>
        </authorList>
    </citation>
    <scope>NUCLEOTIDE SEQUENCE [LARGE SCALE GENOMIC DNA]</scope>
    <source>
        <strain evidence="8">DSM 17711 / JCM 13418 / NBRC 101707 / SANAE</strain>
    </source>
</reference>
<feature type="transmembrane region" description="Helical" evidence="5">
    <location>
        <begin position="6"/>
        <end position="25"/>
    </location>
</feature>
<dbReference type="GO" id="GO:0016020">
    <property type="term" value="C:membrane"/>
    <property type="evidence" value="ECO:0007669"/>
    <property type="project" value="UniProtKB-SubCell"/>
</dbReference>
<evidence type="ECO:0000256" key="4">
    <source>
        <dbReference type="ARBA" id="ARBA00023136"/>
    </source>
</evidence>
<dbReference type="Gene3D" id="2.40.50.140">
    <property type="entry name" value="Nucleic acid-binding proteins"/>
    <property type="match status" value="1"/>
</dbReference>
<dbReference type="SUPFAM" id="SSF141322">
    <property type="entry name" value="NfeD domain-like"/>
    <property type="match status" value="1"/>
</dbReference>
<accession>D1YZN6</accession>